<reference evidence="4" key="2">
    <citation type="submission" date="2025-09" db="UniProtKB">
        <authorList>
            <consortium name="Ensembl"/>
        </authorList>
    </citation>
    <scope>IDENTIFICATION</scope>
</reference>
<name>A0A8C7N021_ONCKI</name>
<dbReference type="RefSeq" id="XP_031664482.1">
    <property type="nucleotide sequence ID" value="XM_031808622.1"/>
</dbReference>
<dbReference type="AlphaFoldDB" id="A0A8C7N021"/>
<organism evidence="4 5">
    <name type="scientific">Oncorhynchus kisutch</name>
    <name type="common">Coho salmon</name>
    <name type="synonym">Salmo kisutch</name>
    <dbReference type="NCBI Taxonomy" id="8019"/>
    <lineage>
        <taxon>Eukaryota</taxon>
        <taxon>Metazoa</taxon>
        <taxon>Chordata</taxon>
        <taxon>Craniata</taxon>
        <taxon>Vertebrata</taxon>
        <taxon>Euteleostomi</taxon>
        <taxon>Actinopterygii</taxon>
        <taxon>Neopterygii</taxon>
        <taxon>Teleostei</taxon>
        <taxon>Protacanthopterygii</taxon>
        <taxon>Salmoniformes</taxon>
        <taxon>Salmonidae</taxon>
        <taxon>Salmoninae</taxon>
        <taxon>Oncorhynchus</taxon>
    </lineage>
</organism>
<sequence length="722" mass="77400">MVTMATDQDVVSSCEWECDRVLYLLPSLLLFLLYLALRWPPVQRMARLGVRAAAWWLWVALCWVLELPIHHPHTEPGWGKERAGTQEPEHGSSPGLAIGPSTEKSWGRESGMGLGLGSHPALSPAPGPTLACKPTALARFLLQHCCSLARPRLAPWPRGDPHLQTLSSFLLGGLTAGDQGQEVNFTRDHLLLKDGGVVALDWAVGVGGGEAVGWERGKEHHPGGKALGCHTSTPPILLLIPHYWGGVTPHLRGLCRMALRQGFYSLVFHRRGTGGCPLTTPRLTEYGDSVDLMQTVAYVRSRHPSSVLVAVSEGSGSGLLLSYLGECGSSSYLTAAACISPVLQGQLWFDTPLPPLYRWAVLIQRKLQLSRYASALSGVLDVDRALHCSSLRDFEETLFCSALRPNIPHHPTSHTPTPGARTASGTPTTKPGATVRPLNTPHLTGPHNTKLEAMPGAKTVSPTLASTPRVPTTRAGDTAPHQHTPHHSTGPLLPGTSTHIPGAPASTSGARSGTRGATAPPASLRGAGVAGVSGVGGVASWVLGERGCPARDWESYWERNEPLRDADEVAVPVLCLCSRDDPLLPPPSTLPLALFQNNPYFLLALTETGGHCGFGLEEGGQGEGEVGGNWSSVSVLEYFRVVAEFLKGEERKGMRWGGVGGVRAWAGVGRGAVPCYPPQRKRRESMMKRERPSTQSHTQEHLNDGGGGGEEGQFTWQRSYTR</sequence>
<evidence type="ECO:0000313" key="5">
    <source>
        <dbReference type="Proteomes" id="UP000694557"/>
    </source>
</evidence>
<feature type="region of interest" description="Disordered" evidence="2">
    <location>
        <begin position="407"/>
        <end position="526"/>
    </location>
</feature>
<feature type="compositionally biased region" description="Polar residues" evidence="2">
    <location>
        <begin position="495"/>
        <end position="511"/>
    </location>
</feature>
<evidence type="ECO:0000256" key="2">
    <source>
        <dbReference type="SAM" id="MobiDB-lite"/>
    </source>
</evidence>
<dbReference type="InterPro" id="IPR050960">
    <property type="entry name" value="AB_hydrolase_4_sf"/>
</dbReference>
<dbReference type="Ensembl" id="ENSOKIT00005098386.1">
    <property type="protein sequence ID" value="ENSOKIP00005092092.1"/>
    <property type="gene ID" value="ENSOKIG00005040120.1"/>
</dbReference>
<dbReference type="GO" id="GO:0047372">
    <property type="term" value="F:monoacylglycerol lipase activity"/>
    <property type="evidence" value="ECO:0007669"/>
    <property type="project" value="TreeGrafter"/>
</dbReference>
<dbReference type="KEGG" id="oki:109882504"/>
<feature type="transmembrane region" description="Helical" evidence="3">
    <location>
        <begin position="20"/>
        <end position="37"/>
    </location>
</feature>
<reference evidence="4" key="1">
    <citation type="submission" date="2025-08" db="UniProtKB">
        <authorList>
            <consortium name="Ensembl"/>
        </authorList>
    </citation>
    <scope>IDENTIFICATION</scope>
</reference>
<protein>
    <submittedName>
        <fullName evidence="4">Protein ABHD15</fullName>
    </submittedName>
</protein>
<accession>A0A8C7N021</accession>
<feature type="compositionally biased region" description="Basic and acidic residues" evidence="2">
    <location>
        <begin position="684"/>
        <end position="703"/>
    </location>
</feature>
<feature type="compositionally biased region" description="Basic and acidic residues" evidence="2">
    <location>
        <begin position="76"/>
        <end position="90"/>
    </location>
</feature>
<dbReference type="GeneTree" id="ENSGT00950000182902"/>
<evidence type="ECO:0000313" key="4">
    <source>
        <dbReference type="Ensembl" id="ENSOKIP00005092092.1"/>
    </source>
</evidence>
<dbReference type="InterPro" id="IPR029058">
    <property type="entry name" value="AB_hydrolase_fold"/>
</dbReference>
<evidence type="ECO:0000256" key="3">
    <source>
        <dbReference type="SAM" id="Phobius"/>
    </source>
</evidence>
<feature type="region of interest" description="Disordered" evidence="2">
    <location>
        <begin position="676"/>
        <end position="722"/>
    </location>
</feature>
<keyword evidence="3" id="KW-0812">Transmembrane</keyword>
<dbReference type="PANTHER" id="PTHR10794:SF96">
    <property type="entry name" value="PROTEIN ABHD15-LIKE"/>
    <property type="match status" value="1"/>
</dbReference>
<dbReference type="PANTHER" id="PTHR10794">
    <property type="entry name" value="ABHYDROLASE DOMAIN-CONTAINING PROTEIN"/>
    <property type="match status" value="1"/>
</dbReference>
<dbReference type="Proteomes" id="UP000694557">
    <property type="component" value="Unassembled WGS sequence"/>
</dbReference>
<dbReference type="SUPFAM" id="SSF53474">
    <property type="entry name" value="alpha/beta-Hydrolases"/>
    <property type="match status" value="1"/>
</dbReference>
<evidence type="ECO:0000256" key="1">
    <source>
        <dbReference type="ARBA" id="ARBA00010884"/>
    </source>
</evidence>
<keyword evidence="3" id="KW-1133">Transmembrane helix</keyword>
<dbReference type="GO" id="GO:0034338">
    <property type="term" value="F:short-chain carboxylesterase activity"/>
    <property type="evidence" value="ECO:0007669"/>
    <property type="project" value="TreeGrafter"/>
</dbReference>
<comment type="similarity">
    <text evidence="1">Belongs to the AB hydrolase superfamily. AB hydrolase 4 family.</text>
</comment>
<feature type="compositionally biased region" description="Low complexity" evidence="2">
    <location>
        <begin position="409"/>
        <end position="418"/>
    </location>
</feature>
<dbReference type="GeneID" id="109882504"/>
<feature type="region of interest" description="Disordered" evidence="2">
    <location>
        <begin position="76"/>
        <end position="100"/>
    </location>
</feature>
<feature type="compositionally biased region" description="Polar residues" evidence="2">
    <location>
        <begin position="460"/>
        <end position="470"/>
    </location>
</feature>
<dbReference type="Gene3D" id="3.40.50.1820">
    <property type="entry name" value="alpha/beta hydrolase"/>
    <property type="match status" value="1"/>
</dbReference>
<proteinExistence type="inferred from homology"/>
<keyword evidence="5" id="KW-1185">Reference proteome</keyword>
<keyword evidence="3" id="KW-0472">Membrane</keyword>
<gene>
    <name evidence="4" type="primary">LOC109882504</name>
</gene>